<evidence type="ECO:0000313" key="2">
    <source>
        <dbReference type="Proteomes" id="UP001155604"/>
    </source>
</evidence>
<name>A0A9X2WWV3_9GAMM</name>
<keyword evidence="2" id="KW-1185">Reference proteome</keyword>
<dbReference type="AlphaFoldDB" id="A0A9X2WWV3"/>
<evidence type="ECO:0000313" key="1">
    <source>
        <dbReference type="EMBL" id="MCT7947047.1"/>
    </source>
</evidence>
<reference evidence="1" key="1">
    <citation type="journal article" date="2023" name="Int. J. Syst. Evol. Microbiol.">
        <title>&lt;i&gt;Shewanella septentrionalis&lt;/i&gt; sp. nov. and &lt;i&gt;Shewanella holmiensis&lt;/i&gt; sp. nov., isolated from Baltic Sea water and sediments.</title>
        <authorList>
            <person name="Martin-Rodriguez A.J."/>
            <person name="Thorell K."/>
            <person name="Joffre E."/>
            <person name="Jensie-Markopoulos S."/>
            <person name="Moore E.R.B."/>
            <person name="Sjoling A."/>
        </authorList>
    </citation>
    <scope>NUCLEOTIDE SEQUENCE</scope>
    <source>
        <strain evidence="1">SP1W3</strain>
    </source>
</reference>
<dbReference type="EMBL" id="JAMTCC010000032">
    <property type="protein sequence ID" value="MCT7947047.1"/>
    <property type="molecule type" value="Genomic_DNA"/>
</dbReference>
<comment type="caution">
    <text evidence="1">The sequence shown here is derived from an EMBL/GenBank/DDBJ whole genome shotgun (WGS) entry which is preliminary data.</text>
</comment>
<protein>
    <submittedName>
        <fullName evidence="1">DUF2625 domain-containing protein</fullName>
    </submittedName>
</protein>
<sequence>MKSIYELIDIEDSGIKVVNEMVAGAEHCVEILPPSKDRVEVLESLQVSTRSVLGAIAYETGGILIDNGWIRFFGSGHERLSRNLTDWNRSAHYLLVANDVVGGFFAINGGGLGADVGNIYYWSPDSIHWEGLEIGFTDFFQWSATKRINEFYASLGKDRFQKNYSQIATDQCLSFYPFLWAKEGSIEISSVKVVSVDEMYRLKLELLTSVS</sequence>
<proteinExistence type="predicted"/>
<dbReference type="Proteomes" id="UP001155604">
    <property type="component" value="Unassembled WGS sequence"/>
</dbReference>
<dbReference type="RefSeq" id="WP_261273417.1">
    <property type="nucleotide sequence ID" value="NZ_JAMTCC010000032.1"/>
</dbReference>
<dbReference type="Pfam" id="PF10946">
    <property type="entry name" value="DUF2625"/>
    <property type="match status" value="1"/>
</dbReference>
<dbReference type="InterPro" id="IPR021239">
    <property type="entry name" value="DUF2625"/>
</dbReference>
<organism evidence="1 2">
    <name type="scientific">Shewanella septentrionalis</name>
    <dbReference type="NCBI Taxonomy" id="2952223"/>
    <lineage>
        <taxon>Bacteria</taxon>
        <taxon>Pseudomonadati</taxon>
        <taxon>Pseudomonadota</taxon>
        <taxon>Gammaproteobacteria</taxon>
        <taxon>Alteromonadales</taxon>
        <taxon>Shewanellaceae</taxon>
        <taxon>Shewanella</taxon>
    </lineage>
</organism>
<gene>
    <name evidence="1" type="ORF">NE536_16940</name>
</gene>
<accession>A0A9X2WWV3</accession>